<name>A0AAE9EFI4_CAEBR</name>
<feature type="compositionally biased region" description="Acidic residues" evidence="1">
    <location>
        <begin position="69"/>
        <end position="86"/>
    </location>
</feature>
<reference evidence="2 3" key="1">
    <citation type="submission" date="2022-04" db="EMBL/GenBank/DDBJ databases">
        <title>Chromosome-level reference genomes for two strains of Caenorhabditis briggsae: an improved platform for comparative genomics.</title>
        <authorList>
            <person name="Stevens L."/>
            <person name="Andersen E."/>
        </authorList>
    </citation>
    <scope>NUCLEOTIDE SEQUENCE [LARGE SCALE GENOMIC DNA]</scope>
    <source>
        <strain evidence="2">VX34</strain>
        <tissue evidence="2">Whole-organism</tissue>
    </source>
</reference>
<evidence type="ECO:0000313" key="2">
    <source>
        <dbReference type="EMBL" id="UMM22586.1"/>
    </source>
</evidence>
<dbReference type="Proteomes" id="UP000829354">
    <property type="component" value="Chromosome III"/>
</dbReference>
<proteinExistence type="predicted"/>
<sequence>MQVSAGPTGRKCPCAFKLLAETCILIRENFEAESARQEEGSSAVNCQDLDSQDSVDVDDNKKRPVFSPDDAEDSELSEILDSSEEY</sequence>
<dbReference type="EMBL" id="CP092622">
    <property type="protein sequence ID" value="UMM22586.1"/>
    <property type="molecule type" value="Genomic_DNA"/>
</dbReference>
<evidence type="ECO:0000313" key="3">
    <source>
        <dbReference type="Proteomes" id="UP000829354"/>
    </source>
</evidence>
<evidence type="ECO:0000256" key="1">
    <source>
        <dbReference type="SAM" id="MobiDB-lite"/>
    </source>
</evidence>
<keyword evidence="3" id="KW-1185">Reference proteome</keyword>
<organism evidence="2 3">
    <name type="scientific">Caenorhabditis briggsae</name>
    <dbReference type="NCBI Taxonomy" id="6238"/>
    <lineage>
        <taxon>Eukaryota</taxon>
        <taxon>Metazoa</taxon>
        <taxon>Ecdysozoa</taxon>
        <taxon>Nematoda</taxon>
        <taxon>Chromadorea</taxon>
        <taxon>Rhabditida</taxon>
        <taxon>Rhabditina</taxon>
        <taxon>Rhabditomorpha</taxon>
        <taxon>Rhabditoidea</taxon>
        <taxon>Rhabditidae</taxon>
        <taxon>Peloderinae</taxon>
        <taxon>Caenorhabditis</taxon>
    </lineage>
</organism>
<gene>
    <name evidence="2" type="ORF">L5515_003726</name>
</gene>
<protein>
    <submittedName>
        <fullName evidence="2">Uncharacterized protein</fullName>
    </submittedName>
</protein>
<accession>A0AAE9EFI4</accession>
<dbReference type="AlphaFoldDB" id="A0AAE9EFI4"/>
<feature type="region of interest" description="Disordered" evidence="1">
    <location>
        <begin position="35"/>
        <end position="86"/>
    </location>
</feature>